<protein>
    <submittedName>
        <fullName evidence="1">Uncharacterized protein</fullName>
    </submittedName>
</protein>
<dbReference type="EMBL" id="CM055110">
    <property type="protein sequence ID" value="KAJ7521738.1"/>
    <property type="molecule type" value="Genomic_DNA"/>
</dbReference>
<evidence type="ECO:0000313" key="2">
    <source>
        <dbReference type="Proteomes" id="UP001162992"/>
    </source>
</evidence>
<proteinExistence type="predicted"/>
<reference evidence="2" key="1">
    <citation type="journal article" date="2024" name="Proc. Natl. Acad. Sci. U.S.A.">
        <title>Extraordinary preservation of gene collinearity over three hundred million years revealed in homosporous lycophytes.</title>
        <authorList>
            <person name="Li C."/>
            <person name="Wickell D."/>
            <person name="Kuo L.Y."/>
            <person name="Chen X."/>
            <person name="Nie B."/>
            <person name="Liao X."/>
            <person name="Peng D."/>
            <person name="Ji J."/>
            <person name="Jenkins J."/>
            <person name="Williams M."/>
            <person name="Shu S."/>
            <person name="Plott C."/>
            <person name="Barry K."/>
            <person name="Rajasekar S."/>
            <person name="Grimwood J."/>
            <person name="Han X."/>
            <person name="Sun S."/>
            <person name="Hou Z."/>
            <person name="He W."/>
            <person name="Dai G."/>
            <person name="Sun C."/>
            <person name="Schmutz J."/>
            <person name="Leebens-Mack J.H."/>
            <person name="Li F.W."/>
            <person name="Wang L."/>
        </authorList>
    </citation>
    <scope>NUCLEOTIDE SEQUENCE [LARGE SCALE GENOMIC DNA]</scope>
    <source>
        <strain evidence="2">cv. PW_Plant_1</strain>
    </source>
</reference>
<evidence type="ECO:0000313" key="1">
    <source>
        <dbReference type="EMBL" id="KAJ7521738.1"/>
    </source>
</evidence>
<organism evidence="1 2">
    <name type="scientific">Diphasiastrum complanatum</name>
    <name type="common">Issler's clubmoss</name>
    <name type="synonym">Lycopodium complanatum</name>
    <dbReference type="NCBI Taxonomy" id="34168"/>
    <lineage>
        <taxon>Eukaryota</taxon>
        <taxon>Viridiplantae</taxon>
        <taxon>Streptophyta</taxon>
        <taxon>Embryophyta</taxon>
        <taxon>Tracheophyta</taxon>
        <taxon>Lycopodiopsida</taxon>
        <taxon>Lycopodiales</taxon>
        <taxon>Lycopodiaceae</taxon>
        <taxon>Lycopodioideae</taxon>
        <taxon>Diphasiastrum</taxon>
    </lineage>
</organism>
<name>A0ACC2AW25_DIPCM</name>
<gene>
    <name evidence="1" type="ORF">O6H91_19G065600</name>
</gene>
<sequence>MLIHNLSATVVGRVAKIDFHVKTGKEAYEMLLGRPWSYMTECLLSTPYGHLIFERGKKHVVVSACSDILDRERASVPDTDWESEDSRDTTTKDLSTKNFLVMMIE</sequence>
<accession>A0ACC2AW25</accession>
<dbReference type="Proteomes" id="UP001162992">
    <property type="component" value="Chromosome 19"/>
</dbReference>
<comment type="caution">
    <text evidence="1">The sequence shown here is derived from an EMBL/GenBank/DDBJ whole genome shotgun (WGS) entry which is preliminary data.</text>
</comment>
<keyword evidence="2" id="KW-1185">Reference proteome</keyword>